<comment type="similarity">
    <text evidence="1 2">Belongs to the UPF0102 family.</text>
</comment>
<comment type="caution">
    <text evidence="3">The sequence shown here is derived from an EMBL/GenBank/DDBJ whole genome shotgun (WGS) entry which is preliminary data.</text>
</comment>
<evidence type="ECO:0000256" key="2">
    <source>
        <dbReference type="HAMAP-Rule" id="MF_00048"/>
    </source>
</evidence>
<dbReference type="InterPro" id="IPR011856">
    <property type="entry name" value="tRNA_endonuc-like_dom_sf"/>
</dbReference>
<proteinExistence type="inferred from homology"/>
<gene>
    <name evidence="3" type="ORF">CP963_04190</name>
</gene>
<name>A0A6M8NN48_9BACT</name>
<dbReference type="EMBL" id="NXII01000004">
    <property type="protein sequence ID" value="RXI42253.1"/>
    <property type="molecule type" value="Genomic_DNA"/>
</dbReference>
<keyword evidence="4" id="KW-1185">Reference proteome</keyword>
<evidence type="ECO:0000313" key="3">
    <source>
        <dbReference type="EMBL" id="RXI42253.1"/>
    </source>
</evidence>
<dbReference type="GO" id="GO:0003676">
    <property type="term" value="F:nucleic acid binding"/>
    <property type="evidence" value="ECO:0007669"/>
    <property type="project" value="InterPro"/>
</dbReference>
<dbReference type="InterPro" id="IPR011335">
    <property type="entry name" value="Restrct_endonuc-II-like"/>
</dbReference>
<dbReference type="Pfam" id="PF02021">
    <property type="entry name" value="UPF0102"/>
    <property type="match status" value="1"/>
</dbReference>
<dbReference type="InterPro" id="IPR003509">
    <property type="entry name" value="UPF0102_YraN-like"/>
</dbReference>
<dbReference type="Gene3D" id="3.40.1350.10">
    <property type="match status" value="1"/>
</dbReference>
<organism evidence="3 4">
    <name type="scientific">Arcobacter cloacae</name>
    <dbReference type="NCBI Taxonomy" id="1054034"/>
    <lineage>
        <taxon>Bacteria</taxon>
        <taxon>Pseudomonadati</taxon>
        <taxon>Campylobacterota</taxon>
        <taxon>Epsilonproteobacteria</taxon>
        <taxon>Campylobacterales</taxon>
        <taxon>Arcobacteraceae</taxon>
        <taxon>Arcobacter</taxon>
    </lineage>
</organism>
<dbReference type="AlphaFoldDB" id="A0A6M8NN48"/>
<evidence type="ECO:0000256" key="1">
    <source>
        <dbReference type="ARBA" id="ARBA00006738"/>
    </source>
</evidence>
<dbReference type="RefSeq" id="WP_129013023.1">
    <property type="nucleotide sequence ID" value="NZ_CBCSEI010000004.1"/>
</dbReference>
<dbReference type="PANTHER" id="PTHR34039">
    <property type="entry name" value="UPF0102 PROTEIN YRAN"/>
    <property type="match status" value="1"/>
</dbReference>
<dbReference type="HAMAP" id="MF_00048">
    <property type="entry name" value="UPF0102"/>
    <property type="match status" value="1"/>
</dbReference>
<dbReference type="SUPFAM" id="SSF52980">
    <property type="entry name" value="Restriction endonuclease-like"/>
    <property type="match status" value="1"/>
</dbReference>
<dbReference type="NCBIfam" id="NF009152">
    <property type="entry name" value="PRK12497.2-4"/>
    <property type="match status" value="1"/>
</dbReference>
<dbReference type="Proteomes" id="UP000290378">
    <property type="component" value="Unassembled WGS sequence"/>
</dbReference>
<accession>A0A6M8NN48</accession>
<evidence type="ECO:0000313" key="4">
    <source>
        <dbReference type="Proteomes" id="UP000290378"/>
    </source>
</evidence>
<protein>
    <recommendedName>
        <fullName evidence="2">UPF0102 protein CP963_04190</fullName>
    </recommendedName>
</protein>
<reference evidence="3 4" key="1">
    <citation type="submission" date="2017-09" db="EMBL/GenBank/DDBJ databases">
        <title>Genomics of the genus Arcobacter.</title>
        <authorList>
            <person name="Perez-Cataluna A."/>
            <person name="Figueras M.J."/>
            <person name="Salas-Masso N."/>
        </authorList>
    </citation>
    <scope>NUCLEOTIDE SEQUENCE [LARGE SCALE GENOMIC DNA]</scope>
    <source>
        <strain evidence="3 4">CECT 7834</strain>
    </source>
</reference>
<dbReference type="PANTHER" id="PTHR34039:SF1">
    <property type="entry name" value="UPF0102 PROTEIN YRAN"/>
    <property type="match status" value="1"/>
</dbReference>
<sequence length="111" mass="12940">MSRDKGEIAEKKAISFLEDLNFKIIETNFYAKKLGEIDIIAKKNQTYHFIEVKSALDYETAINNITKSKLSKIKRSTEYYIQIKQLNTEYCIDAIIITDENIELIENITLQ</sequence>